<dbReference type="Pfam" id="PF02530">
    <property type="entry name" value="Porin_2"/>
    <property type="match status" value="1"/>
</dbReference>
<keyword evidence="5 10" id="KW-0732">Signal</keyword>
<keyword evidence="12" id="KW-1185">Reference proteome</keyword>
<reference evidence="11 12" key="1">
    <citation type="submission" date="2014-03" db="EMBL/GenBank/DDBJ databases">
        <title>Bradyrhizobium valentinum sp. nov., isolated from effective nodules of Lupinus mariae-josephae, a lupine endemic of basic-lime soils in Eastern Spain.</title>
        <authorList>
            <person name="Duran D."/>
            <person name="Rey L."/>
            <person name="Navarro A."/>
            <person name="Busquets A."/>
            <person name="Imperial J."/>
            <person name="Ruiz-Argueso T."/>
        </authorList>
    </citation>
    <scope>NUCLEOTIDE SEQUENCE [LARGE SCALE GENOMIC DNA]</scope>
    <source>
        <strain evidence="11 12">PAC68</strain>
    </source>
</reference>
<evidence type="ECO:0000256" key="10">
    <source>
        <dbReference type="RuleBase" id="RU364005"/>
    </source>
</evidence>
<comment type="function">
    <text evidence="10">Forms passive diffusion pores that allow small molecular weight hydrophilic materials across the outer membrane.</text>
</comment>
<gene>
    <name evidence="11" type="ORF">CQ12_13770</name>
</gene>
<feature type="signal peptide" evidence="10">
    <location>
        <begin position="1"/>
        <end position="20"/>
    </location>
</feature>
<accession>A0A0R3LXS3</accession>
<keyword evidence="7 10" id="KW-0626">Porin</keyword>
<dbReference type="OrthoDB" id="8255413at2"/>
<dbReference type="Proteomes" id="UP000050863">
    <property type="component" value="Unassembled WGS sequence"/>
</dbReference>
<protein>
    <recommendedName>
        <fullName evidence="10">Porin</fullName>
    </recommendedName>
</protein>
<keyword evidence="9 10" id="KW-0998">Cell outer membrane</keyword>
<dbReference type="EMBL" id="LLXZ01000071">
    <property type="protein sequence ID" value="KRR09552.1"/>
    <property type="molecule type" value="Genomic_DNA"/>
</dbReference>
<dbReference type="GO" id="GO:0015288">
    <property type="term" value="F:porin activity"/>
    <property type="evidence" value="ECO:0007669"/>
    <property type="project" value="UniProtKB-KW"/>
</dbReference>
<dbReference type="AlphaFoldDB" id="A0A0R3LXS3"/>
<name>A0A0R3LXS3_9BRAD</name>
<evidence type="ECO:0000256" key="2">
    <source>
        <dbReference type="ARBA" id="ARBA00022448"/>
    </source>
</evidence>
<organism evidence="11 12">
    <name type="scientific">Bradyrhizobium jicamae</name>
    <dbReference type="NCBI Taxonomy" id="280332"/>
    <lineage>
        <taxon>Bacteria</taxon>
        <taxon>Pseudomonadati</taxon>
        <taxon>Pseudomonadota</taxon>
        <taxon>Alphaproteobacteria</taxon>
        <taxon>Hyphomicrobiales</taxon>
        <taxon>Nitrobacteraceae</taxon>
        <taxon>Bradyrhizobium</taxon>
    </lineage>
</organism>
<dbReference type="GO" id="GO:0009279">
    <property type="term" value="C:cell outer membrane"/>
    <property type="evidence" value="ECO:0007669"/>
    <property type="project" value="UniProtKB-SubCell"/>
</dbReference>
<comment type="caution">
    <text evidence="11">The sequence shown here is derived from an EMBL/GenBank/DDBJ whole genome shotgun (WGS) entry which is preliminary data.</text>
</comment>
<proteinExistence type="inferred from homology"/>
<dbReference type="RefSeq" id="WP_057835417.1">
    <property type="nucleotide sequence ID" value="NZ_LLXZ01000071.1"/>
</dbReference>
<comment type="domain">
    <text evidence="10">Consists of 16-stranded beta-barrel sheets, with large surface-exposed loops, that form a transmembrane pore at the center of each barrel. The pore is partially ocluded by a peptide loop that folds into the pore lumen.</text>
</comment>
<keyword evidence="6 10" id="KW-0406">Ion transport</keyword>
<evidence type="ECO:0000313" key="11">
    <source>
        <dbReference type="EMBL" id="KRR09552.1"/>
    </source>
</evidence>
<dbReference type="STRING" id="280332.CQ12_13770"/>
<keyword evidence="3 10" id="KW-1134">Transmembrane beta strand</keyword>
<keyword evidence="2 10" id="KW-0813">Transport</keyword>
<evidence type="ECO:0000313" key="12">
    <source>
        <dbReference type="Proteomes" id="UP000050863"/>
    </source>
</evidence>
<dbReference type="InterPro" id="IPR003684">
    <property type="entry name" value="Porin_alphabac"/>
</dbReference>
<evidence type="ECO:0000256" key="5">
    <source>
        <dbReference type="ARBA" id="ARBA00022729"/>
    </source>
</evidence>
<comment type="subcellular location">
    <subcellularLocation>
        <location evidence="10">Cell outer membrane</location>
        <topology evidence="10">Multi-pass membrane protein</topology>
    </subcellularLocation>
</comment>
<evidence type="ECO:0000256" key="1">
    <source>
        <dbReference type="ARBA" id="ARBA00009521"/>
    </source>
</evidence>
<feature type="chain" id="PRO_5009361280" description="Porin" evidence="10">
    <location>
        <begin position="21"/>
        <end position="83"/>
    </location>
</feature>
<evidence type="ECO:0000256" key="4">
    <source>
        <dbReference type="ARBA" id="ARBA00022692"/>
    </source>
</evidence>
<evidence type="ECO:0000256" key="8">
    <source>
        <dbReference type="ARBA" id="ARBA00023136"/>
    </source>
</evidence>
<evidence type="ECO:0000256" key="3">
    <source>
        <dbReference type="ARBA" id="ARBA00022452"/>
    </source>
</evidence>
<dbReference type="GO" id="GO:0006811">
    <property type="term" value="P:monoatomic ion transport"/>
    <property type="evidence" value="ECO:0007669"/>
    <property type="project" value="UniProtKB-KW"/>
</dbReference>
<evidence type="ECO:0000256" key="6">
    <source>
        <dbReference type="ARBA" id="ARBA00023065"/>
    </source>
</evidence>
<dbReference type="GO" id="GO:0046930">
    <property type="term" value="C:pore complex"/>
    <property type="evidence" value="ECO:0007669"/>
    <property type="project" value="UniProtKB-KW"/>
</dbReference>
<evidence type="ECO:0000256" key="7">
    <source>
        <dbReference type="ARBA" id="ARBA00023114"/>
    </source>
</evidence>
<keyword evidence="4 10" id="KW-0812">Transmembrane</keyword>
<comment type="similarity">
    <text evidence="1 10">Belongs to the alphaproteobacteria porin family.</text>
</comment>
<keyword evidence="8 10" id="KW-0472">Membrane</keyword>
<evidence type="ECO:0000256" key="9">
    <source>
        <dbReference type="ARBA" id="ARBA00023237"/>
    </source>
</evidence>
<sequence>MRKSLLVMMAVLLPSVPALAEQLRLKKSDRAATSGKALPLKRPSSANACAEYGAGFVRIEGTNTCMKIGGAISVGAGVSSGSR</sequence>